<dbReference type="InterPro" id="IPR056644">
    <property type="entry name" value="DUF7742"/>
</dbReference>
<keyword evidence="3" id="KW-1185">Reference proteome</keyword>
<comment type="caution">
    <text evidence="2">The sequence shown here is derived from an EMBL/GenBank/DDBJ whole genome shotgun (WGS) entry which is preliminary data.</text>
</comment>
<organism evidence="2 3">
    <name type="scientific">Gemmobacter caeni</name>
    <dbReference type="NCBI Taxonomy" id="589035"/>
    <lineage>
        <taxon>Bacteria</taxon>
        <taxon>Pseudomonadati</taxon>
        <taxon>Pseudomonadota</taxon>
        <taxon>Alphaproteobacteria</taxon>
        <taxon>Rhodobacterales</taxon>
        <taxon>Paracoccaceae</taxon>
        <taxon>Gemmobacter</taxon>
    </lineage>
</organism>
<proteinExistence type="predicted"/>
<dbReference type="OrthoDB" id="7863415at2"/>
<dbReference type="RefSeq" id="WP_054304649.1">
    <property type="nucleotide sequence ID" value="NZ_QBKP01000019.1"/>
</dbReference>
<evidence type="ECO:0000259" key="1">
    <source>
        <dbReference type="Pfam" id="PF24891"/>
    </source>
</evidence>
<gene>
    <name evidence="2" type="ORF">C8N34_1198</name>
</gene>
<name>A0A2T6AQB8_9RHOB</name>
<dbReference type="EMBL" id="QBKP01000019">
    <property type="protein sequence ID" value="PTX45946.1"/>
    <property type="molecule type" value="Genomic_DNA"/>
</dbReference>
<feature type="domain" description="DUF7742" evidence="1">
    <location>
        <begin position="2"/>
        <end position="87"/>
    </location>
</feature>
<dbReference type="AlphaFoldDB" id="A0A2T6AQB8"/>
<evidence type="ECO:0000313" key="3">
    <source>
        <dbReference type="Proteomes" id="UP000244224"/>
    </source>
</evidence>
<reference evidence="2 3" key="1">
    <citation type="submission" date="2018-04" db="EMBL/GenBank/DDBJ databases">
        <title>Genomic Encyclopedia of Archaeal and Bacterial Type Strains, Phase II (KMG-II): from individual species to whole genera.</title>
        <authorList>
            <person name="Goeker M."/>
        </authorList>
    </citation>
    <scope>NUCLEOTIDE SEQUENCE [LARGE SCALE GENOMIC DNA]</scope>
    <source>
        <strain evidence="2 3">DSM 21823</strain>
    </source>
</reference>
<sequence length="97" mass="10909">MRAILPGDLHAAARALMARPPAEWRPLADRLIAEAHMAHRIVKRLGRMHPGLGDGSLMSRAMLCPLRHEAHPSDRLFLAALTLTLGRLLRWYDRMDG</sequence>
<dbReference type="Proteomes" id="UP000244224">
    <property type="component" value="Unassembled WGS sequence"/>
</dbReference>
<protein>
    <recommendedName>
        <fullName evidence="1">DUF7742 domain-containing protein</fullName>
    </recommendedName>
</protein>
<accession>A0A2T6AQB8</accession>
<evidence type="ECO:0000313" key="2">
    <source>
        <dbReference type="EMBL" id="PTX45946.1"/>
    </source>
</evidence>
<dbReference type="Pfam" id="PF24891">
    <property type="entry name" value="DUF7742"/>
    <property type="match status" value="1"/>
</dbReference>